<gene>
    <name evidence="3" type="ORF">ED733_001988</name>
    <name evidence="2" type="ORF">NOR_07753</name>
</gene>
<organism evidence="2 4">
    <name type="scientific">Metarhizium rileyi (strain RCEF 4871)</name>
    <name type="common">Nomuraea rileyi</name>
    <dbReference type="NCBI Taxonomy" id="1649241"/>
    <lineage>
        <taxon>Eukaryota</taxon>
        <taxon>Fungi</taxon>
        <taxon>Dikarya</taxon>
        <taxon>Ascomycota</taxon>
        <taxon>Pezizomycotina</taxon>
        <taxon>Sordariomycetes</taxon>
        <taxon>Hypocreomycetidae</taxon>
        <taxon>Hypocreales</taxon>
        <taxon>Clavicipitaceae</taxon>
        <taxon>Metarhizium</taxon>
    </lineage>
</organism>
<reference evidence="3" key="3">
    <citation type="journal article" date="2019" name="Microbiol. Resour. Announc.">
        <title>Genome Sequence of Metarhizium rileyi, a Microbial Control Agent for Lepidoptera.</title>
        <authorList>
            <person name="Binneck E."/>
            <person name="Lastra C.C.L."/>
            <person name="Sosa-Gomez D.R."/>
        </authorList>
    </citation>
    <scope>NUCLEOTIDE SEQUENCE</scope>
    <source>
        <strain evidence="3">Cep018-CH2</strain>
    </source>
</reference>
<accession>A0A5C6G078</accession>
<accession>A0A166S388</accession>
<name>A0A166S388_METRR</name>
<evidence type="ECO:0000313" key="3">
    <source>
        <dbReference type="EMBL" id="TWU71122.1"/>
    </source>
</evidence>
<feature type="chain" id="PRO_5007879351" evidence="1">
    <location>
        <begin position="19"/>
        <end position="80"/>
    </location>
</feature>
<dbReference type="EMBL" id="SBHS01000052">
    <property type="protein sequence ID" value="TWU71122.1"/>
    <property type="molecule type" value="Genomic_DNA"/>
</dbReference>
<reference evidence="2 4" key="1">
    <citation type="journal article" date="2016" name="Genome Biol. Evol.">
        <title>Divergent and convergent evolution of fungal pathogenicity.</title>
        <authorList>
            <person name="Shang Y."/>
            <person name="Xiao G."/>
            <person name="Zheng P."/>
            <person name="Cen K."/>
            <person name="Zhan S."/>
            <person name="Wang C."/>
        </authorList>
    </citation>
    <scope>NUCLEOTIDE SEQUENCE [LARGE SCALE GENOMIC DNA]</scope>
    <source>
        <strain evidence="2 4">RCEF 4871</strain>
    </source>
</reference>
<comment type="caution">
    <text evidence="2">The sequence shown here is derived from an EMBL/GenBank/DDBJ whole genome shotgun (WGS) entry which is preliminary data.</text>
</comment>
<dbReference type="AlphaFoldDB" id="A0A166S388"/>
<protein>
    <submittedName>
        <fullName evidence="2">Uncharacterized protein</fullName>
    </submittedName>
</protein>
<sequence length="80" mass="8362">MKLSATLLITLAATLSQAGPRQAKAVSGGTRFFAKGCEYISPISGDDFVKCSVSKDPQVQKSQQAAEDSGATVKVEITNL</sequence>
<keyword evidence="4" id="KW-1185">Reference proteome</keyword>
<dbReference type="EMBL" id="AZHC01000038">
    <property type="protein sequence ID" value="OAA35945.1"/>
    <property type="molecule type" value="Genomic_DNA"/>
</dbReference>
<keyword evidence="1" id="KW-0732">Signal</keyword>
<dbReference type="Proteomes" id="UP000317257">
    <property type="component" value="Unassembled WGS sequence"/>
</dbReference>
<evidence type="ECO:0000313" key="5">
    <source>
        <dbReference type="Proteomes" id="UP000317257"/>
    </source>
</evidence>
<proteinExistence type="predicted"/>
<dbReference type="Proteomes" id="UP000243498">
    <property type="component" value="Unassembled WGS sequence"/>
</dbReference>
<evidence type="ECO:0000313" key="2">
    <source>
        <dbReference type="EMBL" id="OAA35945.1"/>
    </source>
</evidence>
<evidence type="ECO:0000313" key="4">
    <source>
        <dbReference type="Proteomes" id="UP000243498"/>
    </source>
</evidence>
<evidence type="ECO:0000256" key="1">
    <source>
        <dbReference type="SAM" id="SignalP"/>
    </source>
</evidence>
<reference evidence="5" key="2">
    <citation type="submission" date="2018-12" db="EMBL/GenBank/DDBJ databases">
        <title>The complete genome of Metarhizium rileyi, a key fungal pathogen of Lepidoptera.</title>
        <authorList>
            <person name="Binneck E."/>
            <person name="Lastra C.C.L."/>
            <person name="Sosa-Gomez D.R."/>
        </authorList>
    </citation>
    <scope>NUCLEOTIDE SEQUENCE [LARGE SCALE GENOMIC DNA]</scope>
    <source>
        <strain evidence="5">Cep018-CH2</strain>
    </source>
</reference>
<feature type="signal peptide" evidence="1">
    <location>
        <begin position="1"/>
        <end position="18"/>
    </location>
</feature>